<dbReference type="STRING" id="1561998.A0A1I7U9N3"/>
<dbReference type="PANTHER" id="PTHR47919:SF2">
    <property type="entry name" value="CUB DOMAIN-CONTAINING PROTEIN-RELATED"/>
    <property type="match status" value="1"/>
</dbReference>
<evidence type="ECO:0000313" key="2">
    <source>
        <dbReference type="WBParaSite" id="Csp11.Scaffold629.g16275.t2"/>
    </source>
</evidence>
<dbReference type="GO" id="GO:0045087">
    <property type="term" value="P:innate immune response"/>
    <property type="evidence" value="ECO:0007669"/>
    <property type="project" value="TreeGrafter"/>
</dbReference>
<name>A0A1I7U9N3_9PELO</name>
<organism evidence="1 2">
    <name type="scientific">Caenorhabditis tropicalis</name>
    <dbReference type="NCBI Taxonomy" id="1561998"/>
    <lineage>
        <taxon>Eukaryota</taxon>
        <taxon>Metazoa</taxon>
        <taxon>Ecdysozoa</taxon>
        <taxon>Nematoda</taxon>
        <taxon>Chromadorea</taxon>
        <taxon>Rhabditida</taxon>
        <taxon>Rhabditina</taxon>
        <taxon>Rhabditomorpha</taxon>
        <taxon>Rhabditoidea</taxon>
        <taxon>Rhabditidae</taxon>
        <taxon>Peloderinae</taxon>
        <taxon>Caenorhabditis</taxon>
    </lineage>
</organism>
<dbReference type="AlphaFoldDB" id="A0A1I7U9N3"/>
<protein>
    <submittedName>
        <fullName evidence="2">CUB_2 domain-containing protein</fullName>
    </submittedName>
</protein>
<proteinExistence type="predicted"/>
<evidence type="ECO:0000313" key="1">
    <source>
        <dbReference type="Proteomes" id="UP000095282"/>
    </source>
</evidence>
<sequence length="322" mass="35737">MAIYTFGMLNQINRTLFLGMDVKAAGDIDSFIGLDCQDPHISRCSISIPDLGGVIAVVTASNSVDYLKMMSSFQPDFNLKIYEGQINDDHLLTNINKSNYYYQFPIAVKDTVKIYKLARNQLTIPLFRNPDDVSYSVVYVGRLVDIHSFYVGQLVYQQDTFENFTTGNPNVLMNFSFKVKYFGYNGPSTTLEITVFRNGNTVFYEKYFEGNLPPTTTIGALGHSATVKYSTFKIYTYGFRVELLCAGNNETATVTPGASSSTSTVKTIPTTSLTKITGVKTTASSTTTSTAKTTTTSYETTTKKANDRLSFICFSFVLLMLL</sequence>
<keyword evidence="1" id="KW-1185">Reference proteome</keyword>
<dbReference type="PANTHER" id="PTHR47919">
    <property type="entry name" value="INFECTION RESPONSE PROTEIN-RELATED"/>
    <property type="match status" value="1"/>
</dbReference>
<dbReference type="WBParaSite" id="Csp11.Scaffold629.g16275.t2">
    <property type="protein sequence ID" value="Csp11.Scaffold629.g16275.t2"/>
    <property type="gene ID" value="Csp11.Scaffold629.g16275"/>
</dbReference>
<accession>A0A1I7U9N3</accession>
<dbReference type="eggNOG" id="ENOG502TJJJ">
    <property type="taxonomic scope" value="Eukaryota"/>
</dbReference>
<reference evidence="2" key="1">
    <citation type="submission" date="2016-11" db="UniProtKB">
        <authorList>
            <consortium name="WormBaseParasite"/>
        </authorList>
    </citation>
    <scope>IDENTIFICATION</scope>
</reference>
<dbReference type="Proteomes" id="UP000095282">
    <property type="component" value="Unplaced"/>
</dbReference>